<evidence type="ECO:0000313" key="1">
    <source>
        <dbReference type="EMBL" id="GIH40077.1"/>
    </source>
</evidence>
<dbReference type="RefSeq" id="WP_204057532.1">
    <property type="nucleotide sequence ID" value="NZ_BAAAGP010000027.1"/>
</dbReference>
<accession>A0ABQ4FZ23</accession>
<proteinExistence type="predicted"/>
<organism evidence="1 2">
    <name type="scientific">Microbispora corallina</name>
    <dbReference type="NCBI Taxonomy" id="83302"/>
    <lineage>
        <taxon>Bacteria</taxon>
        <taxon>Bacillati</taxon>
        <taxon>Actinomycetota</taxon>
        <taxon>Actinomycetes</taxon>
        <taxon>Streptosporangiales</taxon>
        <taxon>Streptosporangiaceae</taxon>
        <taxon>Microbispora</taxon>
    </lineage>
</organism>
<dbReference type="Proteomes" id="UP000603904">
    <property type="component" value="Unassembled WGS sequence"/>
</dbReference>
<reference evidence="1 2" key="1">
    <citation type="submission" date="2021-01" db="EMBL/GenBank/DDBJ databases">
        <title>Whole genome shotgun sequence of Microbispora corallina NBRC 16416.</title>
        <authorList>
            <person name="Komaki H."/>
            <person name="Tamura T."/>
        </authorList>
    </citation>
    <scope>NUCLEOTIDE SEQUENCE [LARGE SCALE GENOMIC DNA]</scope>
    <source>
        <strain evidence="1 2">NBRC 16416</strain>
    </source>
</reference>
<protein>
    <submittedName>
        <fullName evidence="1">Uncharacterized protein</fullName>
    </submittedName>
</protein>
<gene>
    <name evidence="1" type="ORF">Mco01_30770</name>
</gene>
<keyword evidence="2" id="KW-1185">Reference proteome</keyword>
<sequence>MSLTQRVLAGATGIHTRPARMPYSSSPAAVGDGRLAAMRVLGADGYLPAFVDLDVIQSVAAAVLGARLRRHTIRREGIFDSANEVEAVPGLTTHERAGGPPPTL</sequence>
<evidence type="ECO:0000313" key="2">
    <source>
        <dbReference type="Proteomes" id="UP000603904"/>
    </source>
</evidence>
<comment type="caution">
    <text evidence="1">The sequence shown here is derived from an EMBL/GenBank/DDBJ whole genome shotgun (WGS) entry which is preliminary data.</text>
</comment>
<dbReference type="EMBL" id="BOOC01000011">
    <property type="protein sequence ID" value="GIH40077.1"/>
    <property type="molecule type" value="Genomic_DNA"/>
</dbReference>
<name>A0ABQ4FZ23_9ACTN</name>